<proteinExistence type="predicted"/>
<evidence type="ECO:0000256" key="2">
    <source>
        <dbReference type="ARBA" id="ARBA00012438"/>
    </source>
</evidence>
<dbReference type="Pfam" id="PF00989">
    <property type="entry name" value="PAS"/>
    <property type="match status" value="1"/>
</dbReference>
<evidence type="ECO:0000259" key="7">
    <source>
        <dbReference type="PROSITE" id="PS50112"/>
    </source>
</evidence>
<evidence type="ECO:0000256" key="4">
    <source>
        <dbReference type="ARBA" id="ARBA00022679"/>
    </source>
</evidence>
<dbReference type="SMART" id="SM00086">
    <property type="entry name" value="PAC"/>
    <property type="match status" value="2"/>
</dbReference>
<dbReference type="InterPro" id="IPR000014">
    <property type="entry name" value="PAS"/>
</dbReference>
<dbReference type="EC" id="2.7.13.3" evidence="2"/>
<dbReference type="EMBL" id="JADOES010000013">
    <property type="protein sequence ID" value="MBT9315534.1"/>
    <property type="molecule type" value="Genomic_DNA"/>
</dbReference>
<keyword evidence="4" id="KW-0808">Transferase</keyword>
<dbReference type="RefSeq" id="WP_215608604.1">
    <property type="nucleotide sequence ID" value="NZ_JADOES010000013.1"/>
</dbReference>
<dbReference type="PANTHER" id="PTHR43304:SF1">
    <property type="entry name" value="PAC DOMAIN-CONTAINING PROTEIN"/>
    <property type="match status" value="1"/>
</dbReference>
<evidence type="ECO:0000256" key="6">
    <source>
        <dbReference type="SAM" id="Coils"/>
    </source>
</evidence>
<dbReference type="Gene3D" id="3.30.450.20">
    <property type="entry name" value="PAS domain"/>
    <property type="match status" value="3"/>
</dbReference>
<comment type="caution">
    <text evidence="9">The sequence shown here is derived from an EMBL/GenBank/DDBJ whole genome shotgun (WGS) entry which is preliminary data.</text>
</comment>
<feature type="domain" description="PAS" evidence="7">
    <location>
        <begin position="200"/>
        <end position="272"/>
    </location>
</feature>
<protein>
    <recommendedName>
        <fullName evidence="2">histidine kinase</fullName>
        <ecNumber evidence="2">2.7.13.3</ecNumber>
    </recommendedName>
</protein>
<organism evidence="9 10">
    <name type="scientific">Leptothoe spongobia TAU-MAC 1115</name>
    <dbReference type="NCBI Taxonomy" id="1967444"/>
    <lineage>
        <taxon>Bacteria</taxon>
        <taxon>Bacillati</taxon>
        <taxon>Cyanobacteriota</taxon>
        <taxon>Cyanophyceae</taxon>
        <taxon>Nodosilineales</taxon>
        <taxon>Cymatolegaceae</taxon>
        <taxon>Leptothoe</taxon>
        <taxon>Leptothoe spongobia</taxon>
    </lineage>
</organism>
<dbReference type="InterPro" id="IPR013767">
    <property type="entry name" value="PAS_fold"/>
</dbReference>
<feature type="domain" description="PAC" evidence="8">
    <location>
        <begin position="147"/>
        <end position="199"/>
    </location>
</feature>
<dbReference type="SUPFAM" id="SSF55785">
    <property type="entry name" value="PYP-like sensor domain (PAS domain)"/>
    <property type="match status" value="3"/>
</dbReference>
<evidence type="ECO:0000259" key="8">
    <source>
        <dbReference type="PROSITE" id="PS50113"/>
    </source>
</evidence>
<dbReference type="InterPro" id="IPR001610">
    <property type="entry name" value="PAC"/>
</dbReference>
<comment type="catalytic activity">
    <reaction evidence="1">
        <text>ATP + protein L-histidine = ADP + protein N-phospho-L-histidine.</text>
        <dbReference type="EC" id="2.7.13.3"/>
    </reaction>
</comment>
<reference evidence="9" key="1">
    <citation type="submission" date="2020-11" db="EMBL/GenBank/DDBJ databases">
        <authorList>
            <person name="Konstantinou D."/>
            <person name="Gkelis S."/>
            <person name="Popin R."/>
            <person name="Fewer D."/>
            <person name="Sivonen K."/>
        </authorList>
    </citation>
    <scope>NUCLEOTIDE SEQUENCE</scope>
    <source>
        <strain evidence="9">TAU-MAC 1115</strain>
    </source>
</reference>
<feature type="coiled-coil region" evidence="6">
    <location>
        <begin position="5"/>
        <end position="60"/>
    </location>
</feature>
<dbReference type="InterPro" id="IPR035965">
    <property type="entry name" value="PAS-like_dom_sf"/>
</dbReference>
<dbReference type="NCBIfam" id="TIGR00229">
    <property type="entry name" value="sensory_box"/>
    <property type="match status" value="1"/>
</dbReference>
<evidence type="ECO:0000256" key="5">
    <source>
        <dbReference type="ARBA" id="ARBA00022777"/>
    </source>
</evidence>
<dbReference type="Pfam" id="PF08448">
    <property type="entry name" value="PAS_4"/>
    <property type="match status" value="2"/>
</dbReference>
<dbReference type="CDD" id="cd00130">
    <property type="entry name" value="PAS"/>
    <property type="match status" value="3"/>
</dbReference>
<gene>
    <name evidence="9" type="ORF">IXB50_08860</name>
</gene>
<dbReference type="GO" id="GO:0004673">
    <property type="term" value="F:protein histidine kinase activity"/>
    <property type="evidence" value="ECO:0007669"/>
    <property type="project" value="UniProtKB-EC"/>
</dbReference>
<dbReference type="PROSITE" id="PS50112">
    <property type="entry name" value="PAS"/>
    <property type="match status" value="2"/>
</dbReference>
<evidence type="ECO:0000256" key="3">
    <source>
        <dbReference type="ARBA" id="ARBA00022553"/>
    </source>
</evidence>
<dbReference type="AlphaFoldDB" id="A0A947GI80"/>
<dbReference type="PANTHER" id="PTHR43304">
    <property type="entry name" value="PHYTOCHROME-LIKE PROTEIN CPH1"/>
    <property type="match status" value="1"/>
</dbReference>
<dbReference type="GO" id="GO:0006355">
    <property type="term" value="P:regulation of DNA-templated transcription"/>
    <property type="evidence" value="ECO:0007669"/>
    <property type="project" value="InterPro"/>
</dbReference>
<dbReference type="SMART" id="SM00091">
    <property type="entry name" value="PAS"/>
    <property type="match status" value="3"/>
</dbReference>
<reference evidence="9" key="2">
    <citation type="journal article" date="2021" name="Mar. Drugs">
        <title>Genome Reduction and Secondary Metabolism of the Marine Sponge-Associated Cyanobacterium Leptothoe.</title>
        <authorList>
            <person name="Konstantinou D."/>
            <person name="Popin R.V."/>
            <person name="Fewer D.P."/>
            <person name="Sivonen K."/>
            <person name="Gkelis S."/>
        </authorList>
    </citation>
    <scope>NUCLEOTIDE SEQUENCE</scope>
    <source>
        <strain evidence="9">TAU-MAC 1115</strain>
    </source>
</reference>
<evidence type="ECO:0000256" key="1">
    <source>
        <dbReference type="ARBA" id="ARBA00000085"/>
    </source>
</evidence>
<keyword evidence="3" id="KW-0597">Phosphoprotein</keyword>
<feature type="domain" description="PAS" evidence="7">
    <location>
        <begin position="329"/>
        <end position="399"/>
    </location>
</feature>
<sequence>MTFHLDIFNQQFEQAQQQLEKFLQQAEQGNAPKSLLTQALDELTNALEEAHVLSEELAEQYSQLQVAQLALATERQQYFDLFDLAPDGYIITDTKGIIQQINQTATIRLNQHQRSPIGKPLAVMMAQADVHDFYTLLNRLQQGEAFRNISLRLQPYQKQSLYASFTVAPMHDHQTQLVGFRWLFRDLTQQRRATIALQESEAKYRAIVEDQTELICRLMADGRLTFVNQAFCQYFDCSSESVMGENFFELIGETSHEKILKHLAILDRLDQDHPIITFDHRIVLPDGQIRWQQWVHRALFDRNGDFFQFQSAGRDITDQKYAQDALQQREAQLCLVTDVLPVLLTYINDKQQVIYANRTPKHWLGKPRGDIVGYYLWDVLGPTAYQQVRIPIERALSGTRVTFEQEVTLSNQDPFWISVTFVPDQPDKEQVNGFFALVKRLDCIDTENNIRCTNNSG</sequence>
<feature type="domain" description="PAC" evidence="8">
    <location>
        <begin position="276"/>
        <end position="328"/>
    </location>
</feature>
<dbReference type="InterPro" id="IPR000700">
    <property type="entry name" value="PAS-assoc_C"/>
</dbReference>
<keyword evidence="5" id="KW-0418">Kinase</keyword>
<dbReference type="Proteomes" id="UP000717364">
    <property type="component" value="Unassembled WGS sequence"/>
</dbReference>
<evidence type="ECO:0000313" key="9">
    <source>
        <dbReference type="EMBL" id="MBT9315534.1"/>
    </source>
</evidence>
<keyword evidence="6" id="KW-0175">Coiled coil</keyword>
<dbReference type="InterPro" id="IPR052162">
    <property type="entry name" value="Sensor_kinase/Photoreceptor"/>
</dbReference>
<accession>A0A947GI80</accession>
<name>A0A947GI80_9CYAN</name>
<dbReference type="PROSITE" id="PS50113">
    <property type="entry name" value="PAC"/>
    <property type="match status" value="2"/>
</dbReference>
<keyword evidence="10" id="KW-1185">Reference proteome</keyword>
<evidence type="ECO:0000313" key="10">
    <source>
        <dbReference type="Proteomes" id="UP000717364"/>
    </source>
</evidence>
<dbReference type="InterPro" id="IPR013656">
    <property type="entry name" value="PAS_4"/>
</dbReference>